<sequence>MPFYVVLVVFVFFSIIKKTSPQYCYSIVIFEGVDFMI</sequence>
<gene>
    <name evidence="1" type="ORF">HMPREF0299_5602</name>
</gene>
<keyword evidence="2" id="KW-1185">Reference proteome</keyword>
<organism evidence="1 2">
    <name type="scientific">Corynebacterium matruchotii ATCC 14266</name>
    <dbReference type="NCBI Taxonomy" id="553207"/>
    <lineage>
        <taxon>Bacteria</taxon>
        <taxon>Bacillati</taxon>
        <taxon>Actinomycetota</taxon>
        <taxon>Actinomycetes</taxon>
        <taxon>Mycobacteriales</taxon>
        <taxon>Corynebacteriaceae</taxon>
        <taxon>Corynebacterium</taxon>
    </lineage>
</organism>
<proteinExistence type="predicted"/>
<reference evidence="1" key="1">
    <citation type="submission" date="2010-08" db="EMBL/GenBank/DDBJ databases">
        <authorList>
            <person name="Harkins D.M."/>
            <person name="Madupu R."/>
            <person name="Durkin A.S."/>
            <person name="Torralba M."/>
            <person name="Methe B."/>
            <person name="Sutton G.G."/>
            <person name="Nelson K.E."/>
        </authorList>
    </citation>
    <scope>NUCLEOTIDE SEQUENCE [LARGE SCALE GENOMIC DNA]</scope>
    <source>
        <strain evidence="1">ATCC 14266</strain>
    </source>
</reference>
<dbReference type="AlphaFoldDB" id="E0DIT7"/>
<dbReference type="STRING" id="553207.HMPREF0299_5602"/>
<dbReference type="Proteomes" id="UP000004218">
    <property type="component" value="Unassembled WGS sequence"/>
</dbReference>
<protein>
    <submittedName>
        <fullName evidence="1">Uncharacterized protein</fullName>
    </submittedName>
</protein>
<evidence type="ECO:0000313" key="1">
    <source>
        <dbReference type="EMBL" id="EFM48125.1"/>
    </source>
</evidence>
<accession>E0DIT7</accession>
<comment type="caution">
    <text evidence="1">The sequence shown here is derived from an EMBL/GenBank/DDBJ whole genome shotgun (WGS) entry which is preliminary data.</text>
</comment>
<evidence type="ECO:0000313" key="2">
    <source>
        <dbReference type="Proteomes" id="UP000004218"/>
    </source>
</evidence>
<name>E0DIT7_9CORY</name>
<dbReference type="EMBL" id="ACSH02000008">
    <property type="protein sequence ID" value="EFM48125.1"/>
    <property type="molecule type" value="Genomic_DNA"/>
</dbReference>